<keyword evidence="4" id="KW-1003">Cell membrane</keyword>
<evidence type="ECO:0000259" key="14">
    <source>
        <dbReference type="PROSITE" id="PS50109"/>
    </source>
</evidence>
<protein>
    <recommendedName>
        <fullName evidence="3">histidine kinase</fullName>
        <ecNumber evidence="3">2.7.13.3</ecNumber>
    </recommendedName>
</protein>
<dbReference type="PROSITE" id="PS50109">
    <property type="entry name" value="HIS_KIN"/>
    <property type="match status" value="1"/>
</dbReference>
<reference evidence="15 16" key="1">
    <citation type="submission" date="2023-11" db="EMBL/GenBank/DDBJ databases">
        <title>Arctic aerobic anoxygenic photoheterotroph Sediminicoccus rosea KRV36 adapts its photosynthesis to long days of polar summer.</title>
        <authorList>
            <person name="Tomasch J."/>
            <person name="Kopejtka K."/>
            <person name="Bily T."/>
            <person name="Gardiner A.T."/>
            <person name="Gardian Z."/>
            <person name="Shivaramu S."/>
            <person name="Koblizek M."/>
            <person name="Engelhardt F."/>
            <person name="Kaftan D."/>
        </authorList>
    </citation>
    <scope>NUCLEOTIDE SEQUENCE [LARGE SCALE GENOMIC DNA]</scope>
    <source>
        <strain evidence="15 16">R-30</strain>
    </source>
</reference>
<dbReference type="Gene3D" id="3.30.565.10">
    <property type="entry name" value="Histidine kinase-like ATPase, C-terminal domain"/>
    <property type="match status" value="1"/>
</dbReference>
<dbReference type="GO" id="GO:0005524">
    <property type="term" value="F:ATP binding"/>
    <property type="evidence" value="ECO:0007669"/>
    <property type="project" value="UniProtKB-KW"/>
</dbReference>
<dbReference type="EMBL" id="CP137852">
    <property type="protein sequence ID" value="WPB83237.1"/>
    <property type="molecule type" value="Genomic_DNA"/>
</dbReference>
<keyword evidence="10 15" id="KW-0067">ATP-binding</keyword>
<dbReference type="InterPro" id="IPR004358">
    <property type="entry name" value="Sig_transdc_His_kin-like_C"/>
</dbReference>
<dbReference type="PANTHER" id="PTHR43065">
    <property type="entry name" value="SENSOR HISTIDINE KINASE"/>
    <property type="match status" value="1"/>
</dbReference>
<comment type="subcellular location">
    <subcellularLocation>
        <location evidence="2">Cell membrane</location>
        <topology evidence="2">Multi-pass membrane protein</topology>
    </subcellularLocation>
</comment>
<dbReference type="SUPFAM" id="SSF47384">
    <property type="entry name" value="Homodimeric domain of signal transducing histidine kinase"/>
    <property type="match status" value="1"/>
</dbReference>
<evidence type="ECO:0000256" key="7">
    <source>
        <dbReference type="ARBA" id="ARBA00022692"/>
    </source>
</evidence>
<evidence type="ECO:0000256" key="8">
    <source>
        <dbReference type="ARBA" id="ARBA00022741"/>
    </source>
</evidence>
<evidence type="ECO:0000256" key="12">
    <source>
        <dbReference type="ARBA" id="ARBA00023012"/>
    </source>
</evidence>
<dbReference type="Gene3D" id="3.30.450.20">
    <property type="entry name" value="PAS domain"/>
    <property type="match status" value="1"/>
</dbReference>
<keyword evidence="6" id="KW-0808">Transferase</keyword>
<keyword evidence="8" id="KW-0547">Nucleotide-binding</keyword>
<organism evidence="15 16">
    <name type="scientific">Sediminicoccus rosea</name>
    <dbReference type="NCBI Taxonomy" id="1225128"/>
    <lineage>
        <taxon>Bacteria</taxon>
        <taxon>Pseudomonadati</taxon>
        <taxon>Pseudomonadota</taxon>
        <taxon>Alphaproteobacteria</taxon>
        <taxon>Acetobacterales</taxon>
        <taxon>Roseomonadaceae</taxon>
        <taxon>Sediminicoccus</taxon>
    </lineage>
</organism>
<evidence type="ECO:0000256" key="9">
    <source>
        <dbReference type="ARBA" id="ARBA00022777"/>
    </source>
</evidence>
<evidence type="ECO:0000256" key="5">
    <source>
        <dbReference type="ARBA" id="ARBA00022553"/>
    </source>
</evidence>
<dbReference type="SMART" id="SM00388">
    <property type="entry name" value="HisKA"/>
    <property type="match status" value="1"/>
</dbReference>
<keyword evidence="9" id="KW-0418">Kinase</keyword>
<evidence type="ECO:0000256" key="1">
    <source>
        <dbReference type="ARBA" id="ARBA00000085"/>
    </source>
</evidence>
<dbReference type="InterPro" id="IPR036890">
    <property type="entry name" value="HATPase_C_sf"/>
</dbReference>
<keyword evidence="16" id="KW-1185">Reference proteome</keyword>
<dbReference type="Proteomes" id="UP001305521">
    <property type="component" value="Chromosome"/>
</dbReference>
<dbReference type="Pfam" id="PF00512">
    <property type="entry name" value="HisKA"/>
    <property type="match status" value="1"/>
</dbReference>
<dbReference type="RefSeq" id="WP_318647213.1">
    <property type="nucleotide sequence ID" value="NZ_CP137852.1"/>
</dbReference>
<dbReference type="CDD" id="cd00082">
    <property type="entry name" value="HisKA"/>
    <property type="match status" value="1"/>
</dbReference>
<evidence type="ECO:0000256" key="3">
    <source>
        <dbReference type="ARBA" id="ARBA00012438"/>
    </source>
</evidence>
<dbReference type="InterPro" id="IPR003661">
    <property type="entry name" value="HisK_dim/P_dom"/>
</dbReference>
<keyword evidence="12" id="KW-0902">Two-component regulatory system</keyword>
<dbReference type="InterPro" id="IPR003594">
    <property type="entry name" value="HATPase_dom"/>
</dbReference>
<feature type="domain" description="Histidine kinase" evidence="14">
    <location>
        <begin position="252"/>
        <end position="455"/>
    </location>
</feature>
<feature type="transmembrane region" description="Helical" evidence="13">
    <location>
        <begin position="203"/>
        <end position="224"/>
    </location>
</feature>
<proteinExistence type="predicted"/>
<dbReference type="Pfam" id="PF02518">
    <property type="entry name" value="HATPase_c"/>
    <property type="match status" value="1"/>
</dbReference>
<evidence type="ECO:0000256" key="13">
    <source>
        <dbReference type="SAM" id="Phobius"/>
    </source>
</evidence>
<evidence type="ECO:0000256" key="2">
    <source>
        <dbReference type="ARBA" id="ARBA00004651"/>
    </source>
</evidence>
<accession>A0ABZ0PCB2</accession>
<keyword evidence="13" id="KW-0472">Membrane</keyword>
<dbReference type="Gene3D" id="1.10.287.130">
    <property type="match status" value="1"/>
</dbReference>
<dbReference type="SUPFAM" id="SSF103190">
    <property type="entry name" value="Sensory domain-like"/>
    <property type="match status" value="1"/>
</dbReference>
<keyword evidence="11 13" id="KW-1133">Transmembrane helix</keyword>
<sequence length="457" mass="49359">MSASAHPPARSWRLAGPSLRGFNLLRWFALLSLLCVLVSGMGTAFFLSRFLTEQMLDRDAEVSAEFLESIVRAERTWSWFSTHASEESNPALESFFNHVAQLPGVVRANVFATDGTVLWSSNASLIGRRFAGNHELEAALRGRIVVEAGQLPKEEHEALERATRFTESYLPVWDEQRQRVIGVVEIYRLPDALFRSIDAGVRLVWIAAGLSAALLYLALFWLAAKARALMVRQQQMLLEAEALGAVGAVASAVAHGIRNPLSSIRSSAELALLEDPAGVQACLMDIQREADRVERWVRDLLLQARGEAVAPSAVDVNQVLAESARTFMAKAAQQGVALRVEAGALRPVLADGGGLGQALDNLIANALEAMPEGGSLDLGTALEADGRHVTIRVTDTGTGLSPSPRDSLFFSTKPRGTGLGLVLTRRIIERHGGTLALQRRDGPGTEALIRLPVALEG</sequence>
<evidence type="ECO:0000256" key="10">
    <source>
        <dbReference type="ARBA" id="ARBA00022840"/>
    </source>
</evidence>
<feature type="transmembrane region" description="Helical" evidence="13">
    <location>
        <begin position="27"/>
        <end position="48"/>
    </location>
</feature>
<dbReference type="PANTHER" id="PTHR43065:SF10">
    <property type="entry name" value="PEROXIDE STRESS-ACTIVATED HISTIDINE KINASE MAK3"/>
    <property type="match status" value="1"/>
</dbReference>
<comment type="catalytic activity">
    <reaction evidence="1">
        <text>ATP + protein L-histidine = ADP + protein N-phospho-L-histidine.</text>
        <dbReference type="EC" id="2.7.13.3"/>
    </reaction>
</comment>
<dbReference type="SMART" id="SM00387">
    <property type="entry name" value="HATPase_c"/>
    <property type="match status" value="1"/>
</dbReference>
<name>A0ABZ0PCB2_9PROT</name>
<dbReference type="InterPro" id="IPR036097">
    <property type="entry name" value="HisK_dim/P_sf"/>
</dbReference>
<evidence type="ECO:0000256" key="11">
    <source>
        <dbReference type="ARBA" id="ARBA00022989"/>
    </source>
</evidence>
<gene>
    <name evidence="15" type="ORF">R9Z33_14095</name>
</gene>
<evidence type="ECO:0000313" key="15">
    <source>
        <dbReference type="EMBL" id="WPB83237.1"/>
    </source>
</evidence>
<dbReference type="PRINTS" id="PR00344">
    <property type="entry name" value="BCTRLSENSOR"/>
</dbReference>
<evidence type="ECO:0000256" key="4">
    <source>
        <dbReference type="ARBA" id="ARBA00022475"/>
    </source>
</evidence>
<dbReference type="CDD" id="cd00075">
    <property type="entry name" value="HATPase"/>
    <property type="match status" value="1"/>
</dbReference>
<dbReference type="InterPro" id="IPR029151">
    <property type="entry name" value="Sensor-like_sf"/>
</dbReference>
<dbReference type="SUPFAM" id="SSF55874">
    <property type="entry name" value="ATPase domain of HSP90 chaperone/DNA topoisomerase II/histidine kinase"/>
    <property type="match status" value="1"/>
</dbReference>
<dbReference type="EC" id="2.7.13.3" evidence="3"/>
<keyword evidence="5" id="KW-0597">Phosphoprotein</keyword>
<evidence type="ECO:0000313" key="16">
    <source>
        <dbReference type="Proteomes" id="UP001305521"/>
    </source>
</evidence>
<keyword evidence="7 13" id="KW-0812">Transmembrane</keyword>
<dbReference type="InterPro" id="IPR005467">
    <property type="entry name" value="His_kinase_dom"/>
</dbReference>
<evidence type="ECO:0000256" key="6">
    <source>
        <dbReference type="ARBA" id="ARBA00022679"/>
    </source>
</evidence>